<dbReference type="AlphaFoldDB" id="A0A4Y2H514"/>
<proteinExistence type="predicted"/>
<evidence type="ECO:0000313" key="2">
    <source>
        <dbReference type="Proteomes" id="UP000499080"/>
    </source>
</evidence>
<dbReference type="EMBL" id="BGPR01001756">
    <property type="protein sequence ID" value="GBM61200.1"/>
    <property type="molecule type" value="Genomic_DNA"/>
</dbReference>
<sequence>MDIILNRSKVKDNIKKSQSRKRSVADEVQCDFYTPNLLYYSEDPRWRLFTHVTGNFQSKLKAARSRWGKECRYLRDVFRALALTSPRATSILPVPAQTTDEALERQAVGTQIKCGKNPLSLPPVRSCSKQNNVLRQGQKWMKEEADDKEY</sequence>
<reference evidence="1 2" key="1">
    <citation type="journal article" date="2019" name="Sci. Rep.">
        <title>Orb-weaving spider Araneus ventricosus genome elucidates the spidroin gene catalogue.</title>
        <authorList>
            <person name="Kono N."/>
            <person name="Nakamura H."/>
            <person name="Ohtoshi R."/>
            <person name="Moran D.A.P."/>
            <person name="Shinohara A."/>
            <person name="Yoshida Y."/>
            <person name="Fujiwara M."/>
            <person name="Mori M."/>
            <person name="Tomita M."/>
            <person name="Arakawa K."/>
        </authorList>
    </citation>
    <scope>NUCLEOTIDE SEQUENCE [LARGE SCALE GENOMIC DNA]</scope>
</reference>
<comment type="caution">
    <text evidence="1">The sequence shown here is derived from an EMBL/GenBank/DDBJ whole genome shotgun (WGS) entry which is preliminary data.</text>
</comment>
<name>A0A4Y2H514_ARAVE</name>
<keyword evidence="2" id="KW-1185">Reference proteome</keyword>
<evidence type="ECO:0000313" key="1">
    <source>
        <dbReference type="EMBL" id="GBM61200.1"/>
    </source>
</evidence>
<protein>
    <submittedName>
        <fullName evidence="1">Uncharacterized protein</fullName>
    </submittedName>
</protein>
<gene>
    <name evidence="1" type="ORF">AVEN_241583_1</name>
</gene>
<organism evidence="1 2">
    <name type="scientific">Araneus ventricosus</name>
    <name type="common">Orbweaver spider</name>
    <name type="synonym">Epeira ventricosa</name>
    <dbReference type="NCBI Taxonomy" id="182803"/>
    <lineage>
        <taxon>Eukaryota</taxon>
        <taxon>Metazoa</taxon>
        <taxon>Ecdysozoa</taxon>
        <taxon>Arthropoda</taxon>
        <taxon>Chelicerata</taxon>
        <taxon>Arachnida</taxon>
        <taxon>Araneae</taxon>
        <taxon>Araneomorphae</taxon>
        <taxon>Entelegynae</taxon>
        <taxon>Araneoidea</taxon>
        <taxon>Araneidae</taxon>
        <taxon>Araneus</taxon>
    </lineage>
</organism>
<accession>A0A4Y2H514</accession>
<dbReference type="Proteomes" id="UP000499080">
    <property type="component" value="Unassembled WGS sequence"/>
</dbReference>